<proteinExistence type="inferred from homology"/>
<keyword evidence="4 7" id="KW-0812">Transmembrane</keyword>
<dbReference type="GO" id="GO:0090447">
    <property type="term" value="F:glycerol-3-phosphate 2-O-acyltransferase activity"/>
    <property type="evidence" value="ECO:0000318"/>
    <property type="project" value="GO_Central"/>
</dbReference>
<keyword evidence="10" id="KW-1185">Reference proteome</keyword>
<dbReference type="Gramene" id="EFJ21033">
    <property type="protein sequence ID" value="EFJ21033"/>
    <property type="gene ID" value="SELMODRAFT_107343"/>
</dbReference>
<reference evidence="9 10" key="1">
    <citation type="journal article" date="2011" name="Science">
        <title>The Selaginella genome identifies genetic changes associated with the evolution of vascular plants.</title>
        <authorList>
            <person name="Banks J.A."/>
            <person name="Nishiyama T."/>
            <person name="Hasebe M."/>
            <person name="Bowman J.L."/>
            <person name="Gribskov M."/>
            <person name="dePamphilis C."/>
            <person name="Albert V.A."/>
            <person name="Aono N."/>
            <person name="Aoyama T."/>
            <person name="Ambrose B.A."/>
            <person name="Ashton N.W."/>
            <person name="Axtell M.J."/>
            <person name="Barker E."/>
            <person name="Barker M.S."/>
            <person name="Bennetzen J.L."/>
            <person name="Bonawitz N.D."/>
            <person name="Chapple C."/>
            <person name="Cheng C."/>
            <person name="Correa L.G."/>
            <person name="Dacre M."/>
            <person name="DeBarry J."/>
            <person name="Dreyer I."/>
            <person name="Elias M."/>
            <person name="Engstrom E.M."/>
            <person name="Estelle M."/>
            <person name="Feng L."/>
            <person name="Finet C."/>
            <person name="Floyd S.K."/>
            <person name="Frommer W.B."/>
            <person name="Fujita T."/>
            <person name="Gramzow L."/>
            <person name="Gutensohn M."/>
            <person name="Harholt J."/>
            <person name="Hattori M."/>
            <person name="Heyl A."/>
            <person name="Hirai T."/>
            <person name="Hiwatashi Y."/>
            <person name="Ishikawa M."/>
            <person name="Iwata M."/>
            <person name="Karol K.G."/>
            <person name="Koehler B."/>
            <person name="Kolukisaoglu U."/>
            <person name="Kubo M."/>
            <person name="Kurata T."/>
            <person name="Lalonde S."/>
            <person name="Li K."/>
            <person name="Li Y."/>
            <person name="Litt A."/>
            <person name="Lyons E."/>
            <person name="Manning G."/>
            <person name="Maruyama T."/>
            <person name="Michael T.P."/>
            <person name="Mikami K."/>
            <person name="Miyazaki S."/>
            <person name="Morinaga S."/>
            <person name="Murata T."/>
            <person name="Mueller-Roeber B."/>
            <person name="Nelson D.R."/>
            <person name="Obara M."/>
            <person name="Oguri Y."/>
            <person name="Olmstead R.G."/>
            <person name="Onodera N."/>
            <person name="Petersen B.L."/>
            <person name="Pils B."/>
            <person name="Prigge M."/>
            <person name="Rensing S.A."/>
            <person name="Riano-Pachon D.M."/>
            <person name="Roberts A.W."/>
            <person name="Sato Y."/>
            <person name="Scheller H.V."/>
            <person name="Schulz B."/>
            <person name="Schulz C."/>
            <person name="Shakirov E.V."/>
            <person name="Shibagaki N."/>
            <person name="Shinohara N."/>
            <person name="Shippen D.E."/>
            <person name="Soerensen I."/>
            <person name="Sotooka R."/>
            <person name="Sugimoto N."/>
            <person name="Sugita M."/>
            <person name="Sumikawa N."/>
            <person name="Tanurdzic M."/>
            <person name="Theissen G."/>
            <person name="Ulvskov P."/>
            <person name="Wakazuki S."/>
            <person name="Weng J.K."/>
            <person name="Willats W.W."/>
            <person name="Wipf D."/>
            <person name="Wolf P.G."/>
            <person name="Yang L."/>
            <person name="Zimmer A.D."/>
            <person name="Zhu Q."/>
            <person name="Mitros T."/>
            <person name="Hellsten U."/>
            <person name="Loque D."/>
            <person name="Otillar R."/>
            <person name="Salamov A."/>
            <person name="Schmutz J."/>
            <person name="Shapiro H."/>
            <person name="Lindquist E."/>
            <person name="Lucas S."/>
            <person name="Rokhsar D."/>
            <person name="Grigoriev I.V."/>
        </authorList>
    </citation>
    <scope>NUCLEOTIDE SEQUENCE [LARGE SCALE GENOMIC DNA]</scope>
</reference>
<evidence type="ECO:0000256" key="6">
    <source>
        <dbReference type="ARBA" id="ARBA00023136"/>
    </source>
</evidence>
<dbReference type="GeneID" id="9656458"/>
<feature type="domain" description="Phospholipid/glycerol acyltransferase" evidence="8">
    <location>
        <begin position="277"/>
        <end position="378"/>
    </location>
</feature>
<keyword evidence="6 7" id="KW-0472">Membrane</keyword>
<evidence type="ECO:0000259" key="8">
    <source>
        <dbReference type="SMART" id="SM00563"/>
    </source>
</evidence>
<feature type="transmembrane region" description="Helical" evidence="7">
    <location>
        <begin position="210"/>
        <end position="227"/>
    </location>
</feature>
<sequence>MGLCVLEGALLRSSCGFPYLFLVAFEAGSIIRAFALLLAYPFLLVAAKIFESCLLDQALVFIALGGLKVSAVESVARAVLPKFYLEDLRWDCYSKLVNCKRRCVVATRSPRQLIEPFLREFLGAEQILGPELQITDGGYCTGLIIASSIPAPAVQADIGICCSSDRDLVRQCKEEFVVEASAHARPVPRKHYLKPLIFHDGRLAVRPTPAMALTIFLWLPIGIALAIPRSLILVLCPNIPLILAAEALLGIVLRYSGTPPENIPSSRPSRISSATGNLFVCSHRTLLDPVMLSGMVLRRVTAVTYSISWVSELLSPIRTVRLTRCRSHDARTISNHLRRGDLIVCPEGTTCREPYLLRFSKLFVEIAENVVPVAMNCEIQLFHGTSVRGWKAMDPFFFALNPRPRYEVNFLERLSLQELTDRGASSFEIANMIQHRIARALGFQCTGFTRRDKYRMLAEQKVRGGGGARKSAGKFENLKPAEDSKEHFLL</sequence>
<evidence type="ECO:0000256" key="4">
    <source>
        <dbReference type="ARBA" id="ARBA00022692"/>
    </source>
</evidence>
<keyword evidence="5 7" id="KW-1133">Transmembrane helix</keyword>
<feature type="transmembrane region" description="Helical" evidence="7">
    <location>
        <begin position="20"/>
        <end position="46"/>
    </location>
</feature>
<accession>D8S329</accession>
<keyword evidence="3" id="KW-0808">Transferase</keyword>
<comment type="subcellular location">
    <subcellularLocation>
        <location evidence="1">Membrane</location>
        <topology evidence="1">Multi-pass membrane protein</topology>
    </subcellularLocation>
</comment>
<evidence type="ECO:0000313" key="9">
    <source>
        <dbReference type="EMBL" id="EFJ21033.1"/>
    </source>
</evidence>
<evidence type="ECO:0000256" key="1">
    <source>
        <dbReference type="ARBA" id="ARBA00004141"/>
    </source>
</evidence>
<comment type="similarity">
    <text evidence="2">Belongs to the GPAT/DAPAT family.</text>
</comment>
<gene>
    <name evidence="9" type="primary">GPAT8-1</name>
    <name evidence="9" type="ORF">SELMODRAFT_107343</name>
</gene>
<dbReference type="SUPFAM" id="SSF69593">
    <property type="entry name" value="Glycerol-3-phosphate (1)-acyltransferase"/>
    <property type="match status" value="1"/>
</dbReference>
<evidence type="ECO:0000256" key="2">
    <source>
        <dbReference type="ARBA" id="ARBA00007937"/>
    </source>
</evidence>
<feature type="transmembrane region" description="Helical" evidence="7">
    <location>
        <begin position="58"/>
        <end position="80"/>
    </location>
</feature>
<organism evidence="10">
    <name type="scientific">Selaginella moellendorffii</name>
    <name type="common">Spikemoss</name>
    <dbReference type="NCBI Taxonomy" id="88036"/>
    <lineage>
        <taxon>Eukaryota</taxon>
        <taxon>Viridiplantae</taxon>
        <taxon>Streptophyta</taxon>
        <taxon>Embryophyta</taxon>
        <taxon>Tracheophyta</taxon>
        <taxon>Lycopodiopsida</taxon>
        <taxon>Selaginellales</taxon>
        <taxon>Selaginellaceae</taxon>
        <taxon>Selaginella</taxon>
    </lineage>
</organism>
<dbReference type="SMART" id="SM00563">
    <property type="entry name" value="PlsC"/>
    <property type="match status" value="1"/>
</dbReference>
<dbReference type="InterPro" id="IPR002123">
    <property type="entry name" value="Plipid/glycerol_acylTrfase"/>
</dbReference>
<dbReference type="Proteomes" id="UP000001514">
    <property type="component" value="Unassembled WGS sequence"/>
</dbReference>
<name>D8S329_SELML</name>
<evidence type="ECO:0000256" key="5">
    <source>
        <dbReference type="ARBA" id="ARBA00022989"/>
    </source>
</evidence>
<dbReference type="EMBL" id="GL377600">
    <property type="protein sequence ID" value="EFJ21033.1"/>
    <property type="molecule type" value="Genomic_DNA"/>
</dbReference>
<dbReference type="AlphaFoldDB" id="D8S329"/>
<evidence type="ECO:0000256" key="7">
    <source>
        <dbReference type="SAM" id="Phobius"/>
    </source>
</evidence>
<dbReference type="GO" id="GO:0010143">
    <property type="term" value="P:cutin biosynthetic process"/>
    <property type="evidence" value="ECO:0000318"/>
    <property type="project" value="GO_Central"/>
</dbReference>
<dbReference type="Pfam" id="PF23270">
    <property type="entry name" value="HAD_RAM2_N"/>
    <property type="match status" value="1"/>
</dbReference>
<dbReference type="KEGG" id="smo:SELMODRAFT_107343"/>
<protein>
    <submittedName>
        <fullName evidence="9">Uncharacterized protein GPAT8-1</fullName>
    </submittedName>
</protein>
<dbReference type="InterPro" id="IPR056462">
    <property type="entry name" value="HAD_RAM2/GPAT1-8"/>
</dbReference>
<evidence type="ECO:0000313" key="10">
    <source>
        <dbReference type="Proteomes" id="UP000001514"/>
    </source>
</evidence>
<dbReference type="Pfam" id="PF01553">
    <property type="entry name" value="Acyltransferase"/>
    <property type="match status" value="1"/>
</dbReference>
<evidence type="ECO:0000256" key="3">
    <source>
        <dbReference type="ARBA" id="ARBA00022679"/>
    </source>
</evidence>
<dbReference type="GO" id="GO:0016791">
    <property type="term" value="F:phosphatase activity"/>
    <property type="evidence" value="ECO:0000318"/>
    <property type="project" value="GO_Central"/>
</dbReference>
<dbReference type="PANTHER" id="PTHR15486">
    <property type="entry name" value="ANCIENT UBIQUITOUS PROTEIN"/>
    <property type="match status" value="1"/>
</dbReference>
<dbReference type="InParanoid" id="D8S329"/>
<dbReference type="GO" id="GO:0016020">
    <property type="term" value="C:membrane"/>
    <property type="evidence" value="ECO:0000318"/>
    <property type="project" value="GO_Central"/>
</dbReference>
<dbReference type="PANTHER" id="PTHR15486:SF0">
    <property type="entry name" value="GLYCEROL-3-PHOSPHATE ACYLTRANSFERASE 1"/>
    <property type="match status" value="1"/>
</dbReference>
<dbReference type="HOGENOM" id="CLU_028504_1_0_1"/>